<dbReference type="AlphaFoldDB" id="A0A8J9Z424"/>
<keyword evidence="3" id="KW-0805">Transcription regulation</keyword>
<dbReference type="Gene3D" id="1.10.10.60">
    <property type="entry name" value="Homeodomain-like"/>
    <property type="match status" value="1"/>
</dbReference>
<dbReference type="CDD" id="cd00086">
    <property type="entry name" value="homeodomain"/>
    <property type="match status" value="1"/>
</dbReference>
<evidence type="ECO:0000256" key="2">
    <source>
        <dbReference type="ARBA" id="ARBA00022473"/>
    </source>
</evidence>
<dbReference type="PANTHER" id="PTHR24329:SF543">
    <property type="entry name" value="FI01017P-RELATED"/>
    <property type="match status" value="1"/>
</dbReference>
<name>A0A8J9Z424_BRALA</name>
<dbReference type="InterPro" id="IPR017970">
    <property type="entry name" value="Homeobox_CS"/>
</dbReference>
<feature type="region of interest" description="Disordered" evidence="14">
    <location>
        <begin position="296"/>
        <end position="350"/>
    </location>
</feature>
<evidence type="ECO:0000313" key="18">
    <source>
        <dbReference type="Proteomes" id="UP000838412"/>
    </source>
</evidence>
<protein>
    <recommendedName>
        <fullName evidence="10">Dorsal root ganglia homeobox protein</fullName>
    </recommendedName>
    <alternativeName>
        <fullName evidence="11">Paired-related homeobox protein-like 1</fullName>
    </alternativeName>
</protein>
<feature type="domain" description="OAR" evidence="16">
    <location>
        <begin position="408"/>
        <end position="421"/>
    </location>
</feature>
<feature type="compositionally biased region" description="Basic and acidic residues" evidence="14">
    <location>
        <begin position="296"/>
        <end position="321"/>
    </location>
</feature>
<dbReference type="Pfam" id="PF00046">
    <property type="entry name" value="Homeodomain"/>
    <property type="match status" value="1"/>
</dbReference>
<dbReference type="InterPro" id="IPR001356">
    <property type="entry name" value="HD"/>
</dbReference>
<dbReference type="PANTHER" id="PTHR24329">
    <property type="entry name" value="HOMEOBOX PROTEIN ARISTALESS"/>
    <property type="match status" value="1"/>
</dbReference>
<evidence type="ECO:0000256" key="8">
    <source>
        <dbReference type="ARBA" id="ARBA00058719"/>
    </source>
</evidence>
<feature type="compositionally biased region" description="Low complexity" evidence="14">
    <location>
        <begin position="324"/>
        <end position="339"/>
    </location>
</feature>
<dbReference type="InterPro" id="IPR003654">
    <property type="entry name" value="OAR_dom"/>
</dbReference>
<accession>A0A8J9Z424</accession>
<dbReference type="InterPro" id="IPR050649">
    <property type="entry name" value="Paired_Homeobox_TFs"/>
</dbReference>
<dbReference type="SUPFAM" id="SSF46689">
    <property type="entry name" value="Homeodomain-like"/>
    <property type="match status" value="1"/>
</dbReference>
<gene>
    <name evidence="17" type="primary">DRGX</name>
    <name evidence="17" type="ORF">BLAG_LOCUS8631</name>
</gene>
<dbReference type="PROSITE" id="PS00027">
    <property type="entry name" value="HOMEOBOX_1"/>
    <property type="match status" value="1"/>
</dbReference>
<evidence type="ECO:0000256" key="14">
    <source>
        <dbReference type="SAM" id="MobiDB-lite"/>
    </source>
</evidence>
<organism evidence="17 18">
    <name type="scientific">Branchiostoma lanceolatum</name>
    <name type="common">Common lancelet</name>
    <name type="synonym">Amphioxus lanceolatum</name>
    <dbReference type="NCBI Taxonomy" id="7740"/>
    <lineage>
        <taxon>Eukaryota</taxon>
        <taxon>Metazoa</taxon>
        <taxon>Chordata</taxon>
        <taxon>Cephalochordata</taxon>
        <taxon>Leptocardii</taxon>
        <taxon>Amphioxiformes</taxon>
        <taxon>Branchiostomatidae</taxon>
        <taxon>Branchiostoma</taxon>
    </lineage>
</organism>
<feature type="domain" description="Homeobox" evidence="15">
    <location>
        <begin position="237"/>
        <end position="297"/>
    </location>
</feature>
<dbReference type="GO" id="GO:0000981">
    <property type="term" value="F:DNA-binding transcription factor activity, RNA polymerase II-specific"/>
    <property type="evidence" value="ECO:0007669"/>
    <property type="project" value="InterPro"/>
</dbReference>
<feature type="compositionally biased region" description="Basic and acidic residues" evidence="14">
    <location>
        <begin position="438"/>
        <end position="459"/>
    </location>
</feature>
<dbReference type="PROSITE" id="PS50071">
    <property type="entry name" value="HOMEOBOX_2"/>
    <property type="match status" value="1"/>
</dbReference>
<evidence type="ECO:0000256" key="10">
    <source>
        <dbReference type="ARBA" id="ARBA00070091"/>
    </source>
</evidence>
<dbReference type="PROSITE" id="PS50803">
    <property type="entry name" value="OAR"/>
    <property type="match status" value="1"/>
</dbReference>
<evidence type="ECO:0000256" key="1">
    <source>
        <dbReference type="ARBA" id="ARBA00004123"/>
    </source>
</evidence>
<dbReference type="GO" id="GO:0000977">
    <property type="term" value="F:RNA polymerase II transcription regulatory region sequence-specific DNA binding"/>
    <property type="evidence" value="ECO:0007669"/>
    <property type="project" value="TreeGrafter"/>
</dbReference>
<keyword evidence="4 12" id="KW-0238">DNA-binding</keyword>
<evidence type="ECO:0000256" key="7">
    <source>
        <dbReference type="ARBA" id="ARBA00023242"/>
    </source>
</evidence>
<dbReference type="EMBL" id="OV696700">
    <property type="protein sequence ID" value="CAH1246693.1"/>
    <property type="molecule type" value="Genomic_DNA"/>
</dbReference>
<evidence type="ECO:0000256" key="9">
    <source>
        <dbReference type="ARBA" id="ARBA00064347"/>
    </source>
</evidence>
<reference evidence="17" key="1">
    <citation type="submission" date="2022-01" db="EMBL/GenBank/DDBJ databases">
        <authorList>
            <person name="Braso-Vives M."/>
        </authorList>
    </citation>
    <scope>NUCLEOTIDE SEQUENCE</scope>
</reference>
<evidence type="ECO:0000256" key="12">
    <source>
        <dbReference type="PROSITE-ProRule" id="PRU00108"/>
    </source>
</evidence>
<evidence type="ECO:0000313" key="17">
    <source>
        <dbReference type="EMBL" id="CAH1246693.1"/>
    </source>
</evidence>
<evidence type="ECO:0000256" key="6">
    <source>
        <dbReference type="ARBA" id="ARBA00023163"/>
    </source>
</evidence>
<evidence type="ECO:0000256" key="3">
    <source>
        <dbReference type="ARBA" id="ARBA00023015"/>
    </source>
</evidence>
<keyword evidence="18" id="KW-1185">Reference proteome</keyword>
<keyword evidence="5 12" id="KW-0371">Homeobox</keyword>
<proteinExistence type="predicted"/>
<keyword evidence="6" id="KW-0804">Transcription</keyword>
<dbReference type="Proteomes" id="UP000838412">
    <property type="component" value="Chromosome 15"/>
</dbReference>
<comment type="subunit">
    <text evidence="9">Interacts with RGMB.</text>
</comment>
<dbReference type="Pfam" id="PF03826">
    <property type="entry name" value="OAR"/>
    <property type="match status" value="1"/>
</dbReference>
<evidence type="ECO:0000259" key="16">
    <source>
        <dbReference type="PROSITE" id="PS50803"/>
    </source>
</evidence>
<dbReference type="OrthoDB" id="6159439at2759"/>
<feature type="region of interest" description="Disordered" evidence="14">
    <location>
        <begin position="416"/>
        <end position="470"/>
    </location>
</feature>
<evidence type="ECO:0000256" key="11">
    <source>
        <dbReference type="ARBA" id="ARBA00078248"/>
    </source>
</evidence>
<keyword evidence="2" id="KW-0217">Developmental protein</keyword>
<sequence>MVYYISDTERRCVLGFRYCVIGFLSLHIDGTVSVSHSHWTTAYGGLNRMVQRLEEGHRVCVQTPLLSGRSHLYGDRRVAVRADCGTILIWEQGRASLTIHQTTRLGNCQNTASRGETGAARVNSVGKSLQRPGLANKVSREFGSEERMYCFHYPPFPSPGPLEYDAACGRLPSTGRANPDVTTQIEAELGGAGCSAHGRSFLPRTSPIHPAARNHQRQLLYPPLQYPPDLEDGFARRKQRRNRTTFTLHQLEQLEAVFAQTHYPDVFTREELAMKINLTEARVQVWFQNRRAKWRKQEKYKKDSDKDKGSDGESGERKEPSKSPPTSSSSSVQKPPTTSANSMSSSFRPCGIGNSVTSPKLFHRPQAAFSMLPFPGGSPVCSYCVAGHADCACALGCSFPCTQDYRSSSIATLRMKAREHSQAMQQSAAADTQPPDGTRPDTDRRSTPDKPLTQEKETGDQDTIQEQPKQ</sequence>
<evidence type="ECO:0000256" key="4">
    <source>
        <dbReference type="ARBA" id="ARBA00023125"/>
    </source>
</evidence>
<dbReference type="GO" id="GO:0005634">
    <property type="term" value="C:nucleus"/>
    <property type="evidence" value="ECO:0007669"/>
    <property type="project" value="UniProtKB-SubCell"/>
</dbReference>
<dbReference type="SMART" id="SM00389">
    <property type="entry name" value="HOX"/>
    <property type="match status" value="1"/>
</dbReference>
<evidence type="ECO:0000259" key="15">
    <source>
        <dbReference type="PROSITE" id="PS50071"/>
    </source>
</evidence>
<feature type="DNA-binding region" description="Homeobox" evidence="12">
    <location>
        <begin position="239"/>
        <end position="298"/>
    </location>
</feature>
<feature type="compositionally biased region" description="Polar residues" evidence="14">
    <location>
        <begin position="461"/>
        <end position="470"/>
    </location>
</feature>
<evidence type="ECO:0000256" key="13">
    <source>
        <dbReference type="RuleBase" id="RU000682"/>
    </source>
</evidence>
<keyword evidence="7 12" id="KW-0539">Nucleus</keyword>
<evidence type="ECO:0000256" key="5">
    <source>
        <dbReference type="ARBA" id="ARBA00023155"/>
    </source>
</evidence>
<comment type="function">
    <text evidence="8">Transcription factor required for the formation of correct projections from nociceptive sensory neurons to the dorsal horn of the spinal cord and normal perception of pain.</text>
</comment>
<dbReference type="FunFam" id="1.10.10.60:FF:000126">
    <property type="entry name" value="dorsal root ganglia homeobox protein-like"/>
    <property type="match status" value="1"/>
</dbReference>
<comment type="subcellular location">
    <subcellularLocation>
        <location evidence="1 12 13">Nucleus</location>
    </subcellularLocation>
</comment>
<dbReference type="InterPro" id="IPR009057">
    <property type="entry name" value="Homeodomain-like_sf"/>
</dbReference>